<accession>A0A813SZQ2</accession>
<reference evidence="1" key="1">
    <citation type="submission" date="2021-02" db="EMBL/GenBank/DDBJ databases">
        <authorList>
            <person name="Nowell W R."/>
        </authorList>
    </citation>
    <scope>NUCLEOTIDE SEQUENCE</scope>
    <source>
        <strain evidence="1">Ploen Becks lab</strain>
    </source>
</reference>
<dbReference type="EMBL" id="CAJNOC010000784">
    <property type="protein sequence ID" value="CAF0802675.1"/>
    <property type="molecule type" value="Genomic_DNA"/>
</dbReference>
<comment type="caution">
    <text evidence="1">The sequence shown here is derived from an EMBL/GenBank/DDBJ whole genome shotgun (WGS) entry which is preliminary data.</text>
</comment>
<proteinExistence type="predicted"/>
<name>A0A813SZQ2_9BILA</name>
<sequence>MFDGQSAPYYKPLEFNFAENQYIREYYRLFGNIDKPVFATGNDISRFDYHYGYSLFAFDLTPDLCSGDQFNLIKSGNLDLALAFSQSLDSSIVVIIYMEYDNLVEINNNYEVSHDYKL</sequence>
<gene>
    <name evidence="1" type="ORF">OXX778_LOCUS6553</name>
</gene>
<protein>
    <submittedName>
        <fullName evidence="1">Uncharacterized protein</fullName>
    </submittedName>
</protein>
<keyword evidence="2" id="KW-1185">Reference proteome</keyword>
<dbReference type="AlphaFoldDB" id="A0A813SZQ2"/>
<organism evidence="1 2">
    <name type="scientific">Brachionus calyciflorus</name>
    <dbReference type="NCBI Taxonomy" id="104777"/>
    <lineage>
        <taxon>Eukaryota</taxon>
        <taxon>Metazoa</taxon>
        <taxon>Spiralia</taxon>
        <taxon>Gnathifera</taxon>
        <taxon>Rotifera</taxon>
        <taxon>Eurotatoria</taxon>
        <taxon>Monogononta</taxon>
        <taxon>Pseudotrocha</taxon>
        <taxon>Ploima</taxon>
        <taxon>Brachionidae</taxon>
        <taxon>Brachionus</taxon>
    </lineage>
</organism>
<evidence type="ECO:0000313" key="2">
    <source>
        <dbReference type="Proteomes" id="UP000663879"/>
    </source>
</evidence>
<evidence type="ECO:0000313" key="1">
    <source>
        <dbReference type="EMBL" id="CAF0802675.1"/>
    </source>
</evidence>
<dbReference type="OrthoDB" id="5979489at2759"/>
<dbReference type="Proteomes" id="UP000663879">
    <property type="component" value="Unassembled WGS sequence"/>
</dbReference>